<evidence type="ECO:0000256" key="1">
    <source>
        <dbReference type="ARBA" id="ARBA00009716"/>
    </source>
</evidence>
<dbReference type="InterPro" id="IPR002932">
    <property type="entry name" value="Glu_synthdom"/>
</dbReference>
<dbReference type="Gene3D" id="3.20.20.70">
    <property type="entry name" value="Aldolase class I"/>
    <property type="match status" value="1"/>
</dbReference>
<sequence length="427" mass="45262">MTLRAPGFPEARVRERARSGTGAVFPAQEEYGNTLFGAGPTVADTGDDLEHLRLVPPVFVPYRLEKLLELAREPTHADVGLDTDIGGLRSTLPVYVSAFGSTAAAADTDLGTAVSRQAGRLGIPMVVGENIVPVNGYRPTVRRGDSLLRRIRAYADAAPAGTGGVVVQQSTEDADTEVWNLAYSDPSVQPLIDSGRLAFELKVGQGAKPGLGGMTMIGRGEAERLAGQYTVVDLPGADGVLRCGTPGTFTEEILRQQVRLMRNNFPRARTWVKLPPGRDVGLAAATAWRAGADAVTVDGAAGGTGWAPRAFLDHVGLPLGECLRRIEPYPNCLLVSSQMWEGVRAVKCLALGARAVGLGRAALLAVDEAPETGLANLVDCLALEMRLLISALGKYRADQLGDEDLWSCAEDRSSAGLPRADREPVAY</sequence>
<evidence type="ECO:0000313" key="4">
    <source>
        <dbReference type="Proteomes" id="UP000601027"/>
    </source>
</evidence>
<evidence type="ECO:0000259" key="2">
    <source>
        <dbReference type="Pfam" id="PF01645"/>
    </source>
</evidence>
<feature type="domain" description="Glutamate synthase" evidence="2">
    <location>
        <begin position="160"/>
        <end position="366"/>
    </location>
</feature>
<name>A0ABS1XR50_9ACTN</name>
<dbReference type="PANTHER" id="PTHR43819:SF1">
    <property type="entry name" value="ARCHAEAL-TYPE GLUTAMATE SYNTHASE [NADPH]"/>
    <property type="match status" value="1"/>
</dbReference>
<dbReference type="EMBL" id="JAEVHM010000022">
    <property type="protein sequence ID" value="MBM0231731.1"/>
    <property type="molecule type" value="Genomic_DNA"/>
</dbReference>
<dbReference type="PANTHER" id="PTHR43819">
    <property type="entry name" value="ARCHAEAL-TYPE GLUTAMATE SYNTHASE [NADPH]"/>
    <property type="match status" value="1"/>
</dbReference>
<dbReference type="Proteomes" id="UP000601027">
    <property type="component" value="Unassembled WGS sequence"/>
</dbReference>
<dbReference type="Pfam" id="PF01645">
    <property type="entry name" value="Glu_synthase"/>
    <property type="match status" value="1"/>
</dbReference>
<protein>
    <submittedName>
        <fullName evidence="3">Alpha-hydroxy-acid oxidizing protein</fullName>
    </submittedName>
</protein>
<accession>A0ABS1XR50</accession>
<dbReference type="InterPro" id="IPR013785">
    <property type="entry name" value="Aldolase_TIM"/>
</dbReference>
<evidence type="ECO:0000313" key="3">
    <source>
        <dbReference type="EMBL" id="MBM0231731.1"/>
    </source>
</evidence>
<dbReference type="RefSeq" id="WP_203174192.1">
    <property type="nucleotide sequence ID" value="NZ_JAEVHM010000022.1"/>
</dbReference>
<proteinExistence type="inferred from homology"/>
<gene>
    <name evidence="3" type="ORF">JNW91_07580</name>
</gene>
<dbReference type="SUPFAM" id="SSF51395">
    <property type="entry name" value="FMN-linked oxidoreductases"/>
    <property type="match status" value="1"/>
</dbReference>
<organism evidence="3 4">
    <name type="scientific">Micromonospora parastrephiae</name>
    <dbReference type="NCBI Taxonomy" id="2806101"/>
    <lineage>
        <taxon>Bacteria</taxon>
        <taxon>Bacillati</taxon>
        <taxon>Actinomycetota</taxon>
        <taxon>Actinomycetes</taxon>
        <taxon>Micromonosporales</taxon>
        <taxon>Micromonosporaceae</taxon>
        <taxon>Micromonospora</taxon>
    </lineage>
</organism>
<keyword evidence="4" id="KW-1185">Reference proteome</keyword>
<reference evidence="3 4" key="1">
    <citation type="submission" date="2021-01" db="EMBL/GenBank/DDBJ databases">
        <title>Draft genome sequence of Micromonospora sp. strain STR1_7.</title>
        <authorList>
            <person name="Karlyshev A."/>
            <person name="Jawad R."/>
        </authorList>
    </citation>
    <scope>NUCLEOTIDE SEQUENCE [LARGE SCALE GENOMIC DNA]</scope>
    <source>
        <strain evidence="3 4">STR1-7</strain>
    </source>
</reference>
<comment type="similarity">
    <text evidence="1">Belongs to the glutamate synthase family.</text>
</comment>
<comment type="caution">
    <text evidence="3">The sequence shown here is derived from an EMBL/GenBank/DDBJ whole genome shotgun (WGS) entry which is preliminary data.</text>
</comment>